<name>A0AAN8WV05_HALRR</name>
<feature type="active site" evidence="8">
    <location>
        <position position="66"/>
    </location>
</feature>
<evidence type="ECO:0000313" key="12">
    <source>
        <dbReference type="EMBL" id="KAK7072702.1"/>
    </source>
</evidence>
<dbReference type="EMBL" id="JAXCGZ010013366">
    <property type="protein sequence ID" value="KAK7072702.1"/>
    <property type="molecule type" value="Genomic_DNA"/>
</dbReference>
<dbReference type="Pfam" id="PF00759">
    <property type="entry name" value="Glyco_hydro_9"/>
    <property type="match status" value="1"/>
</dbReference>
<evidence type="ECO:0000256" key="6">
    <source>
        <dbReference type="ARBA" id="ARBA00023295"/>
    </source>
</evidence>
<dbReference type="GO" id="GO:0030245">
    <property type="term" value="P:cellulose catabolic process"/>
    <property type="evidence" value="ECO:0007669"/>
    <property type="project" value="UniProtKB-KW"/>
</dbReference>
<gene>
    <name evidence="12" type="ORF">SK128_023020</name>
</gene>
<evidence type="ECO:0000256" key="1">
    <source>
        <dbReference type="ARBA" id="ARBA00000966"/>
    </source>
</evidence>
<protein>
    <recommendedName>
        <fullName evidence="9">Endoglucanase</fullName>
        <ecNumber evidence="9">3.2.1.4</ecNumber>
    </recommendedName>
</protein>
<evidence type="ECO:0000256" key="7">
    <source>
        <dbReference type="ARBA" id="ARBA00023326"/>
    </source>
</evidence>
<dbReference type="GO" id="GO:0008810">
    <property type="term" value="F:cellulase activity"/>
    <property type="evidence" value="ECO:0007669"/>
    <property type="project" value="UniProtKB-EC"/>
</dbReference>
<comment type="similarity">
    <text evidence="2 8 9">Belongs to the glycosyl hydrolase 9 (cellulase E) family.</text>
</comment>
<dbReference type="InterPro" id="IPR033126">
    <property type="entry name" value="Glyco_hydro_9_Asp/Glu_AS"/>
</dbReference>
<dbReference type="PANTHER" id="PTHR22298">
    <property type="entry name" value="ENDO-1,4-BETA-GLUCANASE"/>
    <property type="match status" value="1"/>
</dbReference>
<dbReference type="EC" id="3.2.1.4" evidence="9"/>
<evidence type="ECO:0000256" key="3">
    <source>
        <dbReference type="ARBA" id="ARBA00022801"/>
    </source>
</evidence>
<dbReference type="InterPro" id="IPR012341">
    <property type="entry name" value="6hp_glycosidase-like_sf"/>
</dbReference>
<keyword evidence="6 8" id="KW-0326">Glycosidase</keyword>
<dbReference type="Proteomes" id="UP001381693">
    <property type="component" value="Unassembled WGS sequence"/>
</dbReference>
<feature type="region of interest" description="Disordered" evidence="10">
    <location>
        <begin position="11"/>
        <end position="35"/>
    </location>
</feature>
<evidence type="ECO:0000313" key="13">
    <source>
        <dbReference type="Proteomes" id="UP001381693"/>
    </source>
</evidence>
<reference evidence="12 13" key="1">
    <citation type="submission" date="2023-11" db="EMBL/GenBank/DDBJ databases">
        <title>Halocaridina rubra genome assembly.</title>
        <authorList>
            <person name="Smith C."/>
        </authorList>
    </citation>
    <scope>NUCLEOTIDE SEQUENCE [LARGE SCALE GENOMIC DNA]</scope>
    <source>
        <strain evidence="12">EP-1</strain>
        <tissue evidence="12">Whole</tissue>
    </source>
</reference>
<keyword evidence="3 8" id="KW-0378">Hydrolase</keyword>
<evidence type="ECO:0000259" key="11">
    <source>
        <dbReference type="Pfam" id="PF00759"/>
    </source>
</evidence>
<evidence type="ECO:0000256" key="9">
    <source>
        <dbReference type="RuleBase" id="RU361166"/>
    </source>
</evidence>
<evidence type="ECO:0000256" key="5">
    <source>
        <dbReference type="ARBA" id="ARBA00023277"/>
    </source>
</evidence>
<dbReference type="InterPro" id="IPR001701">
    <property type="entry name" value="Glyco_hydro_9"/>
</dbReference>
<keyword evidence="5 8" id="KW-0119">Carbohydrate metabolism</keyword>
<accession>A0AAN8WV05</accession>
<dbReference type="InterPro" id="IPR008928">
    <property type="entry name" value="6-hairpin_glycosidase_sf"/>
</dbReference>
<dbReference type="Gene3D" id="1.50.10.10">
    <property type="match status" value="1"/>
</dbReference>
<comment type="catalytic activity">
    <reaction evidence="1 9">
        <text>Endohydrolysis of (1-&gt;4)-beta-D-glucosidic linkages in cellulose, lichenin and cereal beta-D-glucans.</text>
        <dbReference type="EC" id="3.2.1.4"/>
    </reaction>
</comment>
<keyword evidence="4 9" id="KW-0136">Cellulose degradation</keyword>
<evidence type="ECO:0000256" key="8">
    <source>
        <dbReference type="PROSITE-ProRule" id="PRU10060"/>
    </source>
</evidence>
<sequence length="91" mass="9877">MISLQSLEKLHFHSSPHSSCPDIPQSCDGAMNNPGPNPQILYGALVGGPDENDYYVDDRNDYVHNEVACDYNAGFTAALGGMVENNLYNSV</sequence>
<dbReference type="AlphaFoldDB" id="A0AAN8WV05"/>
<feature type="domain" description="Glycoside hydrolase family 9" evidence="11">
    <location>
        <begin position="13"/>
        <end position="79"/>
    </location>
</feature>
<evidence type="ECO:0000256" key="2">
    <source>
        <dbReference type="ARBA" id="ARBA00007072"/>
    </source>
</evidence>
<dbReference type="PROSITE" id="PS00698">
    <property type="entry name" value="GH9_3"/>
    <property type="match status" value="1"/>
</dbReference>
<evidence type="ECO:0000256" key="4">
    <source>
        <dbReference type="ARBA" id="ARBA00023001"/>
    </source>
</evidence>
<evidence type="ECO:0000256" key="10">
    <source>
        <dbReference type="SAM" id="MobiDB-lite"/>
    </source>
</evidence>
<proteinExistence type="inferred from homology"/>
<keyword evidence="13" id="KW-1185">Reference proteome</keyword>
<organism evidence="12 13">
    <name type="scientific">Halocaridina rubra</name>
    <name type="common">Hawaiian red shrimp</name>
    <dbReference type="NCBI Taxonomy" id="373956"/>
    <lineage>
        <taxon>Eukaryota</taxon>
        <taxon>Metazoa</taxon>
        <taxon>Ecdysozoa</taxon>
        <taxon>Arthropoda</taxon>
        <taxon>Crustacea</taxon>
        <taxon>Multicrustacea</taxon>
        <taxon>Malacostraca</taxon>
        <taxon>Eumalacostraca</taxon>
        <taxon>Eucarida</taxon>
        <taxon>Decapoda</taxon>
        <taxon>Pleocyemata</taxon>
        <taxon>Caridea</taxon>
        <taxon>Atyoidea</taxon>
        <taxon>Atyidae</taxon>
        <taxon>Halocaridina</taxon>
    </lineage>
</organism>
<feature type="active site" evidence="8">
    <location>
        <position position="57"/>
    </location>
</feature>
<dbReference type="SUPFAM" id="SSF48208">
    <property type="entry name" value="Six-hairpin glycosidases"/>
    <property type="match status" value="1"/>
</dbReference>
<comment type="caution">
    <text evidence="12">The sequence shown here is derived from an EMBL/GenBank/DDBJ whole genome shotgun (WGS) entry which is preliminary data.</text>
</comment>
<keyword evidence="7 8" id="KW-0624">Polysaccharide degradation</keyword>